<accession>A0A162J1H9</accession>
<dbReference type="InterPro" id="IPR002401">
    <property type="entry name" value="Cyt_P450_E_grp-I"/>
</dbReference>
<dbReference type="Pfam" id="PF00067">
    <property type="entry name" value="p450"/>
    <property type="match status" value="1"/>
</dbReference>
<keyword evidence="6 9" id="KW-0503">Monooxygenase</keyword>
<dbReference type="SUPFAM" id="SSF48264">
    <property type="entry name" value="Cytochrome P450"/>
    <property type="match status" value="1"/>
</dbReference>
<dbReference type="PRINTS" id="PR00463">
    <property type="entry name" value="EP450I"/>
</dbReference>
<dbReference type="PANTHER" id="PTHR46300">
    <property type="entry name" value="P450, PUTATIVE (EUROFUNG)-RELATED-RELATED"/>
    <property type="match status" value="1"/>
</dbReference>
<keyword evidence="8" id="KW-0472">Membrane</keyword>
<dbReference type="Gene3D" id="1.10.630.10">
    <property type="entry name" value="Cytochrome P450"/>
    <property type="match status" value="1"/>
</dbReference>
<keyword evidence="4 5" id="KW-0408">Iron</keyword>
<keyword evidence="3 6" id="KW-0560">Oxidoreductase</keyword>
<dbReference type="InterPro" id="IPR017972">
    <property type="entry name" value="Cyt_P450_CS"/>
</dbReference>
<keyword evidence="8" id="KW-0812">Transmembrane</keyword>
<evidence type="ECO:0000313" key="9">
    <source>
        <dbReference type="EMBL" id="OAA62432.1"/>
    </source>
</evidence>
<evidence type="ECO:0000256" key="2">
    <source>
        <dbReference type="ARBA" id="ARBA00022723"/>
    </source>
</evidence>
<dbReference type="InterPro" id="IPR050364">
    <property type="entry name" value="Cytochrome_P450_fung"/>
</dbReference>
<keyword evidence="8" id="KW-1133">Transmembrane helix</keyword>
<feature type="region of interest" description="Disordered" evidence="7">
    <location>
        <begin position="363"/>
        <end position="383"/>
    </location>
</feature>
<proteinExistence type="inferred from homology"/>
<dbReference type="STRING" id="1081102.A0A162J1H9"/>
<dbReference type="GO" id="GO:0020037">
    <property type="term" value="F:heme binding"/>
    <property type="evidence" value="ECO:0007669"/>
    <property type="project" value="InterPro"/>
</dbReference>
<evidence type="ECO:0000256" key="3">
    <source>
        <dbReference type="ARBA" id="ARBA00023002"/>
    </source>
</evidence>
<comment type="similarity">
    <text evidence="1 6">Belongs to the cytochrome P450 family.</text>
</comment>
<gene>
    <name evidence="9" type="ORF">SPI_03972</name>
</gene>
<dbReference type="GO" id="GO:0016705">
    <property type="term" value="F:oxidoreductase activity, acting on paired donors, with incorporation or reduction of molecular oxygen"/>
    <property type="evidence" value="ECO:0007669"/>
    <property type="project" value="InterPro"/>
</dbReference>
<name>A0A162J1H9_9HYPO</name>
<dbReference type="PROSITE" id="PS00086">
    <property type="entry name" value="CYTOCHROME_P450"/>
    <property type="match status" value="1"/>
</dbReference>
<feature type="transmembrane region" description="Helical" evidence="8">
    <location>
        <begin position="12"/>
        <end position="35"/>
    </location>
</feature>
<dbReference type="InterPro" id="IPR001128">
    <property type="entry name" value="Cyt_P450"/>
</dbReference>
<keyword evidence="10" id="KW-1185">Reference proteome</keyword>
<protein>
    <submittedName>
        <fullName evidence="9">Cytochrome p450 monooxygenase</fullName>
    </submittedName>
</protein>
<dbReference type="GO" id="GO:0004497">
    <property type="term" value="F:monooxygenase activity"/>
    <property type="evidence" value="ECO:0007669"/>
    <property type="project" value="UniProtKB-KW"/>
</dbReference>
<dbReference type="GO" id="GO:0005506">
    <property type="term" value="F:iron ion binding"/>
    <property type="evidence" value="ECO:0007669"/>
    <property type="project" value="InterPro"/>
</dbReference>
<comment type="caution">
    <text evidence="9">The sequence shown here is derived from an EMBL/GenBank/DDBJ whole genome shotgun (WGS) entry which is preliminary data.</text>
</comment>
<comment type="cofactor">
    <cofactor evidence="5">
        <name>heme</name>
        <dbReference type="ChEBI" id="CHEBI:30413"/>
    </cofactor>
</comment>
<keyword evidence="2 5" id="KW-0479">Metal-binding</keyword>
<dbReference type="Proteomes" id="UP000076874">
    <property type="component" value="Unassembled WGS sequence"/>
</dbReference>
<evidence type="ECO:0000256" key="5">
    <source>
        <dbReference type="PIRSR" id="PIRSR602401-1"/>
    </source>
</evidence>
<sequence>MDARVSARLPWLASHTLLATAAASLLLCLFLYAAVHRSRRPPYPLPPGPPGRFLVGNLGQVSEDHPELDYMRWGKEYNSDVIHIKVLGQHMICLNSVEAATELLDRRGANYCDRPRFTLFEVMGWGLTLTFLRWGPQFKLHRSLFQKTFTQSNVKVFRPLQLHEARKAVRTLLARPDSYEETTLLLTTSVIFRIAFGQEITDAASPYCAMAAAANDATTNGGIAGTSLVDVCPPARFLPDWLNPSAPLRHARRSRAAIRTIHEVPWAASLKAIEAGTAPPSSFMRTHYERLQESRRTGTPTELTERDIKGATGAVFIAGGNSTWSTVLSNLLFLTKYPAIQRAIQRELDAVLGVARQETGETGEINGADTATPGRLPTFDDRPHLPRLDRFMQEVLRTLPMNPLVIPHKSLREDEYRGMRIPAGSIVFANTTAMASNPRVYRDPAVFDPDRYARAEDGGRGEPYPNGNFGFGRRKCPGNFLAMATVYVFLATLLAVFDVDKVIGPDGAPVEPEPGVTIGLGGHPSPFVCKLRVRNPALAKLLEAEP</sequence>
<evidence type="ECO:0000256" key="7">
    <source>
        <dbReference type="SAM" id="MobiDB-lite"/>
    </source>
</evidence>
<keyword evidence="5 6" id="KW-0349">Heme</keyword>
<dbReference type="PANTHER" id="PTHR46300:SF5">
    <property type="entry name" value="CYTOCHROME P450"/>
    <property type="match status" value="1"/>
</dbReference>
<dbReference type="OrthoDB" id="1103324at2759"/>
<dbReference type="CDD" id="cd11065">
    <property type="entry name" value="CYP64-like"/>
    <property type="match status" value="1"/>
</dbReference>
<evidence type="ECO:0000256" key="6">
    <source>
        <dbReference type="RuleBase" id="RU000461"/>
    </source>
</evidence>
<feature type="binding site" description="axial binding residue" evidence="5">
    <location>
        <position position="476"/>
    </location>
    <ligand>
        <name>heme</name>
        <dbReference type="ChEBI" id="CHEBI:30413"/>
    </ligand>
    <ligandPart>
        <name>Fe</name>
        <dbReference type="ChEBI" id="CHEBI:18248"/>
    </ligandPart>
</feature>
<dbReference type="EMBL" id="AZHD01000006">
    <property type="protein sequence ID" value="OAA62432.1"/>
    <property type="molecule type" value="Genomic_DNA"/>
</dbReference>
<evidence type="ECO:0000256" key="8">
    <source>
        <dbReference type="SAM" id="Phobius"/>
    </source>
</evidence>
<evidence type="ECO:0000256" key="1">
    <source>
        <dbReference type="ARBA" id="ARBA00010617"/>
    </source>
</evidence>
<organism evidence="9 10">
    <name type="scientific">Niveomyces insectorum RCEF 264</name>
    <dbReference type="NCBI Taxonomy" id="1081102"/>
    <lineage>
        <taxon>Eukaryota</taxon>
        <taxon>Fungi</taxon>
        <taxon>Dikarya</taxon>
        <taxon>Ascomycota</taxon>
        <taxon>Pezizomycotina</taxon>
        <taxon>Sordariomycetes</taxon>
        <taxon>Hypocreomycetidae</taxon>
        <taxon>Hypocreales</taxon>
        <taxon>Cordycipitaceae</taxon>
        <taxon>Niveomyces</taxon>
    </lineage>
</organism>
<dbReference type="AlphaFoldDB" id="A0A162J1H9"/>
<evidence type="ECO:0000256" key="4">
    <source>
        <dbReference type="ARBA" id="ARBA00023004"/>
    </source>
</evidence>
<dbReference type="PRINTS" id="PR00385">
    <property type="entry name" value="P450"/>
</dbReference>
<reference evidence="9 10" key="1">
    <citation type="journal article" date="2016" name="Genome Biol. Evol.">
        <title>Divergent and convergent evolution of fungal pathogenicity.</title>
        <authorList>
            <person name="Shang Y."/>
            <person name="Xiao G."/>
            <person name="Zheng P."/>
            <person name="Cen K."/>
            <person name="Zhan S."/>
            <person name="Wang C."/>
        </authorList>
    </citation>
    <scope>NUCLEOTIDE SEQUENCE [LARGE SCALE GENOMIC DNA]</scope>
    <source>
        <strain evidence="9 10">RCEF 264</strain>
    </source>
</reference>
<dbReference type="InterPro" id="IPR036396">
    <property type="entry name" value="Cyt_P450_sf"/>
</dbReference>
<evidence type="ECO:0000313" key="10">
    <source>
        <dbReference type="Proteomes" id="UP000076874"/>
    </source>
</evidence>